<dbReference type="Gene3D" id="1.10.8.60">
    <property type="match status" value="1"/>
</dbReference>
<evidence type="ECO:0000256" key="3">
    <source>
        <dbReference type="ARBA" id="ARBA00023015"/>
    </source>
</evidence>
<keyword evidence="2" id="KW-0067">ATP-binding</keyword>
<evidence type="ECO:0000313" key="6">
    <source>
        <dbReference type="EMBL" id="GAF96910.1"/>
    </source>
</evidence>
<evidence type="ECO:0000256" key="2">
    <source>
        <dbReference type="ARBA" id="ARBA00022840"/>
    </source>
</evidence>
<evidence type="ECO:0000259" key="5">
    <source>
        <dbReference type="PROSITE" id="PS50045"/>
    </source>
</evidence>
<dbReference type="Pfam" id="PF25601">
    <property type="entry name" value="AAA_lid_14"/>
    <property type="match status" value="1"/>
</dbReference>
<evidence type="ECO:0000256" key="4">
    <source>
        <dbReference type="ARBA" id="ARBA00023163"/>
    </source>
</evidence>
<dbReference type="SUPFAM" id="SSF46689">
    <property type="entry name" value="Homeodomain-like"/>
    <property type="match status" value="1"/>
</dbReference>
<keyword evidence="4" id="KW-0804">Transcription</keyword>
<gene>
    <name evidence="6" type="ORF">S01H1_28393</name>
</gene>
<comment type="caution">
    <text evidence="6">The sequence shown here is derived from an EMBL/GenBank/DDBJ whole genome shotgun (WGS) entry which is preliminary data.</text>
</comment>
<dbReference type="Gene3D" id="1.10.10.60">
    <property type="entry name" value="Homeodomain-like"/>
    <property type="match status" value="1"/>
</dbReference>
<dbReference type="AlphaFoldDB" id="X0V8D7"/>
<dbReference type="GO" id="GO:0043565">
    <property type="term" value="F:sequence-specific DNA binding"/>
    <property type="evidence" value="ECO:0007669"/>
    <property type="project" value="InterPro"/>
</dbReference>
<dbReference type="InterPro" id="IPR027417">
    <property type="entry name" value="P-loop_NTPase"/>
</dbReference>
<evidence type="ECO:0000256" key="1">
    <source>
        <dbReference type="ARBA" id="ARBA00022741"/>
    </source>
</evidence>
<dbReference type="InterPro" id="IPR025944">
    <property type="entry name" value="Sigma_54_int_dom_CS"/>
</dbReference>
<keyword evidence="3" id="KW-0805">Transcription regulation</keyword>
<protein>
    <recommendedName>
        <fullName evidence="5">Sigma-54 factor interaction domain-containing protein</fullName>
    </recommendedName>
</protein>
<dbReference type="InterPro" id="IPR002078">
    <property type="entry name" value="Sigma_54_int"/>
</dbReference>
<reference evidence="6" key="1">
    <citation type="journal article" date="2014" name="Front. Microbiol.">
        <title>High frequency of phylogenetically diverse reductive dehalogenase-homologous genes in deep subseafloor sedimentary metagenomes.</title>
        <authorList>
            <person name="Kawai M."/>
            <person name="Futagami T."/>
            <person name="Toyoda A."/>
            <person name="Takaki Y."/>
            <person name="Nishi S."/>
            <person name="Hori S."/>
            <person name="Arai W."/>
            <person name="Tsubouchi T."/>
            <person name="Morono Y."/>
            <person name="Uchiyama I."/>
            <person name="Ito T."/>
            <person name="Fujiyama A."/>
            <person name="Inagaki F."/>
            <person name="Takami H."/>
        </authorList>
    </citation>
    <scope>NUCLEOTIDE SEQUENCE</scope>
    <source>
        <strain evidence="6">Expedition CK06-06</strain>
    </source>
</reference>
<name>X0V8D7_9ZZZZ</name>
<dbReference type="InterPro" id="IPR002197">
    <property type="entry name" value="HTH_Fis"/>
</dbReference>
<dbReference type="Gene3D" id="3.40.50.300">
    <property type="entry name" value="P-loop containing nucleotide triphosphate hydrolases"/>
    <property type="match status" value="1"/>
</dbReference>
<organism evidence="6">
    <name type="scientific">marine sediment metagenome</name>
    <dbReference type="NCBI Taxonomy" id="412755"/>
    <lineage>
        <taxon>unclassified sequences</taxon>
        <taxon>metagenomes</taxon>
        <taxon>ecological metagenomes</taxon>
    </lineage>
</organism>
<dbReference type="PANTHER" id="PTHR32071">
    <property type="entry name" value="TRANSCRIPTIONAL REGULATORY PROTEIN"/>
    <property type="match status" value="1"/>
</dbReference>
<keyword evidence="1" id="KW-0547">Nucleotide-binding</keyword>
<dbReference type="PROSITE" id="PS50045">
    <property type="entry name" value="SIGMA54_INTERACT_4"/>
    <property type="match status" value="1"/>
</dbReference>
<dbReference type="SUPFAM" id="SSF52540">
    <property type="entry name" value="P-loop containing nucleoside triphosphate hydrolases"/>
    <property type="match status" value="1"/>
</dbReference>
<feature type="domain" description="Sigma-54 factor interaction" evidence="5">
    <location>
        <begin position="1"/>
        <end position="134"/>
    </location>
</feature>
<dbReference type="Pfam" id="PF02954">
    <property type="entry name" value="HTH_8"/>
    <property type="match status" value="1"/>
</dbReference>
<dbReference type="EMBL" id="BARS01017350">
    <property type="protein sequence ID" value="GAF96910.1"/>
    <property type="molecule type" value="Genomic_DNA"/>
</dbReference>
<feature type="non-terminal residue" evidence="6">
    <location>
        <position position="1"/>
    </location>
</feature>
<dbReference type="InterPro" id="IPR058031">
    <property type="entry name" value="AAA_lid_NorR"/>
</dbReference>
<proteinExistence type="predicted"/>
<dbReference type="InterPro" id="IPR009057">
    <property type="entry name" value="Homeodomain-like_sf"/>
</dbReference>
<accession>X0V8D7</accession>
<dbReference type="PRINTS" id="PR01590">
    <property type="entry name" value="HTHFIS"/>
</dbReference>
<dbReference type="GO" id="GO:0005524">
    <property type="term" value="F:ATP binding"/>
    <property type="evidence" value="ECO:0007669"/>
    <property type="project" value="UniProtKB-KW"/>
</dbReference>
<sequence length="208" mass="23753">HGTIYLDDVDDIPLSEQVKFLRVIEEKVFERVGSTTQIKCDVRFIASTKVDLTKMIAESIFREDFYYRLKVIEVHLPPLRDYLEDIPNLAAHLLKRFAGDGAPELPNKVISHLQSYSWPGNVRELSHMLEQAYIIGRGRLSVEHLDFTNNLSAVKLQPGGFKSTIEAAERDLLQCSLKTYEGNKTKAARNLGMKPSTFRDKLRKYGLD</sequence>
<dbReference type="Pfam" id="PF00158">
    <property type="entry name" value="Sigma54_activat"/>
    <property type="match status" value="1"/>
</dbReference>
<dbReference type="PROSITE" id="PS00688">
    <property type="entry name" value="SIGMA54_INTERACT_3"/>
    <property type="match status" value="1"/>
</dbReference>
<dbReference type="GO" id="GO:0006355">
    <property type="term" value="P:regulation of DNA-templated transcription"/>
    <property type="evidence" value="ECO:0007669"/>
    <property type="project" value="InterPro"/>
</dbReference>